<keyword evidence="4" id="KW-1185">Reference proteome</keyword>
<reference evidence="3 4" key="1">
    <citation type="submission" date="2018-10" db="EMBL/GenBank/DDBJ databases">
        <authorList>
            <consortium name="IHU Genomes"/>
        </authorList>
    </citation>
    <scope>NUCLEOTIDE SEQUENCE [LARGE SCALE GENOMIC DNA]</scope>
    <source>
        <strain evidence="3 4">A1</strain>
    </source>
</reference>
<dbReference type="InterPro" id="IPR001173">
    <property type="entry name" value="Glyco_trans_2-like"/>
</dbReference>
<dbReference type="InterPro" id="IPR002654">
    <property type="entry name" value="Glyco_trans_25"/>
</dbReference>
<comment type="caution">
    <text evidence="3">The sequence shown here is derived from an EMBL/GenBank/DDBJ whole genome shotgun (WGS) entry which is preliminary data.</text>
</comment>
<dbReference type="Pfam" id="PF00535">
    <property type="entry name" value="Glycos_transf_2"/>
    <property type="match status" value="1"/>
</dbReference>
<dbReference type="InterPro" id="IPR029044">
    <property type="entry name" value="Nucleotide-diphossugar_trans"/>
</dbReference>
<evidence type="ECO:0000313" key="3">
    <source>
        <dbReference type="EMBL" id="VBB17684.1"/>
    </source>
</evidence>
<dbReference type="CDD" id="cd06532">
    <property type="entry name" value="Glyco_transf_25"/>
    <property type="match status" value="1"/>
</dbReference>
<proteinExistence type="predicted"/>
<sequence>MSNKHNTDKSKLNSIFEKIYVINLKKRDDRKASSVAKLKSLGVEYEFFEGVDGYDRQYDSLCDSVLTREGTWIKSRGAVGLIMTYIKLLEDALAKNYQNVLILEDDICFHKDFDNLLEKQRKNISFTTDNTTDCIWLGANQYRFDEDQLKDLANPDSEFYTVSRKKWHYTFGTYAIAMNRKFMEVLRKNIDLSTILYGIDVHIFWTLAEHKLTGRVVLPFLVLPDVSDSDNMGARDQTEFMMSRMYKVENYNYISLVDMTKFRSLLEKHKVSLRHIFSKHCSGDMSLSKDEFLEAFSKIVCSSTVDLSFINDFALKFYNYFVKNDSIDLSMLFESFEPRKSFVFVVPSYNNIDNYLINLDSIRRQIYPKYQYRTIYLLDAIDEVEGYDGTGEAVKAYIKKYGLENCVDFVQMSKRQRQGVSRFVAFHKSFDDEICIALDGDDWLFDEFVLQNLESHYTSKDLLVSYGSYYTYDSTSVPQGKAMGVPYNKKLIGATQIPEEVKKTKGFRNAPWMSVHLRSAYAKLFKNIELRHYIDHEGTFFRMCTDQSEMFPVLEMSQMRNLNIARPMLVYNKHNSELYDTSYYRVNEAANKANAIYRDTVTKLIKSRHYYPKITGNVTLEGIVPTTATVRMRTIRRMSNVQVCDLLKSTNSDYVVLIDDTFDSASEKTLEKTQEITSDDTLESKVTYCSNITPDDEITELITQYYRSKPGAVLFGTLRSADHSKATLELFKTGSSSTFFAIKMFSEKFCSNSKDDQGRAIKVADVSKLVPGVYNTEKMINIFQGDQKAMNEIYLQKLTE</sequence>
<name>A0A5K0U861_9VIRU</name>
<protein>
    <submittedName>
        <fullName evidence="3">Uncharacterized protein</fullName>
    </submittedName>
</protein>
<dbReference type="EMBL" id="UPSH01000001">
    <property type="protein sequence ID" value="VBB17684.1"/>
    <property type="molecule type" value="Genomic_DNA"/>
</dbReference>
<organism evidence="3 4">
    <name type="scientific">Yasminevirus sp. GU-2018</name>
    <dbReference type="NCBI Taxonomy" id="2420051"/>
    <lineage>
        <taxon>Viruses</taxon>
        <taxon>Varidnaviria</taxon>
        <taxon>Bamfordvirae</taxon>
        <taxon>Nucleocytoviricota</taxon>
        <taxon>Megaviricetes</taxon>
        <taxon>Imitervirales</taxon>
        <taxon>Mimiviridae</taxon>
        <taxon>Klosneuvirinae</taxon>
        <taxon>Yasminevirus</taxon>
        <taxon>Yasminevirus saudimassiliense</taxon>
    </lineage>
</organism>
<feature type="domain" description="Glycosyltransferase 2-like" evidence="1">
    <location>
        <begin position="344"/>
        <end position="524"/>
    </location>
</feature>
<evidence type="ECO:0000313" key="4">
    <source>
        <dbReference type="Proteomes" id="UP000594342"/>
    </source>
</evidence>
<gene>
    <name evidence="3" type="ORF">YASMINEVIRUS_147</name>
</gene>
<feature type="domain" description="Glycosyl transferase family 25" evidence="2">
    <location>
        <begin position="17"/>
        <end position="151"/>
    </location>
</feature>
<dbReference type="CDD" id="cd00761">
    <property type="entry name" value="Glyco_tranf_GTA_type"/>
    <property type="match status" value="1"/>
</dbReference>
<evidence type="ECO:0000259" key="2">
    <source>
        <dbReference type="Pfam" id="PF01755"/>
    </source>
</evidence>
<evidence type="ECO:0000259" key="1">
    <source>
        <dbReference type="Pfam" id="PF00535"/>
    </source>
</evidence>
<accession>A0A5K0U861</accession>
<dbReference type="Proteomes" id="UP000594342">
    <property type="component" value="Unassembled WGS sequence"/>
</dbReference>
<dbReference type="Gene3D" id="3.90.550.10">
    <property type="entry name" value="Spore Coat Polysaccharide Biosynthesis Protein SpsA, Chain A"/>
    <property type="match status" value="1"/>
</dbReference>
<dbReference type="Pfam" id="PF01755">
    <property type="entry name" value="Glyco_transf_25"/>
    <property type="match status" value="1"/>
</dbReference>
<dbReference type="SUPFAM" id="SSF53448">
    <property type="entry name" value="Nucleotide-diphospho-sugar transferases"/>
    <property type="match status" value="1"/>
</dbReference>